<feature type="compositionally biased region" description="Basic and acidic residues" evidence="1">
    <location>
        <begin position="238"/>
        <end position="248"/>
    </location>
</feature>
<name>A0ABV3BW04_9ACTN</name>
<organism evidence="2 3">
    <name type="scientific">Streptomyces atriruber</name>
    <dbReference type="NCBI Taxonomy" id="545121"/>
    <lineage>
        <taxon>Bacteria</taxon>
        <taxon>Bacillati</taxon>
        <taxon>Actinomycetota</taxon>
        <taxon>Actinomycetes</taxon>
        <taxon>Kitasatosporales</taxon>
        <taxon>Streptomycetaceae</taxon>
        <taxon>Streptomyces</taxon>
    </lineage>
</organism>
<dbReference type="EMBL" id="JBEYXV010000017">
    <property type="protein sequence ID" value="MEU6824920.1"/>
    <property type="molecule type" value="Genomic_DNA"/>
</dbReference>
<gene>
    <name evidence="2" type="ORF">ABZ921_30180</name>
</gene>
<evidence type="ECO:0008006" key="4">
    <source>
        <dbReference type="Google" id="ProtNLM"/>
    </source>
</evidence>
<dbReference type="Proteomes" id="UP001551176">
    <property type="component" value="Unassembled WGS sequence"/>
</dbReference>
<evidence type="ECO:0000313" key="3">
    <source>
        <dbReference type="Proteomes" id="UP001551176"/>
    </source>
</evidence>
<feature type="region of interest" description="Disordered" evidence="1">
    <location>
        <begin position="173"/>
        <end position="248"/>
    </location>
</feature>
<protein>
    <recommendedName>
        <fullName evidence="4">Secreted protein</fullName>
    </recommendedName>
</protein>
<keyword evidence="3" id="KW-1185">Reference proteome</keyword>
<evidence type="ECO:0000313" key="2">
    <source>
        <dbReference type="EMBL" id="MEU6824920.1"/>
    </source>
</evidence>
<comment type="caution">
    <text evidence="2">The sequence shown here is derived from an EMBL/GenBank/DDBJ whole genome shotgun (WGS) entry which is preliminary data.</text>
</comment>
<accession>A0ABV3BW04</accession>
<feature type="compositionally biased region" description="Low complexity" evidence="1">
    <location>
        <begin position="222"/>
        <end position="237"/>
    </location>
</feature>
<reference evidence="2 3" key="1">
    <citation type="submission" date="2024-06" db="EMBL/GenBank/DDBJ databases">
        <title>The Natural Products Discovery Center: Release of the First 8490 Sequenced Strains for Exploring Actinobacteria Biosynthetic Diversity.</title>
        <authorList>
            <person name="Kalkreuter E."/>
            <person name="Kautsar S.A."/>
            <person name="Yang D."/>
            <person name="Bader C.D."/>
            <person name="Teijaro C.N."/>
            <person name="Fluegel L."/>
            <person name="Davis C.M."/>
            <person name="Simpson J.R."/>
            <person name="Lauterbach L."/>
            <person name="Steele A.D."/>
            <person name="Gui C."/>
            <person name="Meng S."/>
            <person name="Li G."/>
            <person name="Viehrig K."/>
            <person name="Ye F."/>
            <person name="Su P."/>
            <person name="Kiefer A.F."/>
            <person name="Nichols A."/>
            <person name="Cepeda A.J."/>
            <person name="Yan W."/>
            <person name="Fan B."/>
            <person name="Jiang Y."/>
            <person name="Adhikari A."/>
            <person name="Zheng C.-J."/>
            <person name="Schuster L."/>
            <person name="Cowan T.M."/>
            <person name="Smanski M.J."/>
            <person name="Chevrette M.G."/>
            <person name="De Carvalho L.P.S."/>
            <person name="Shen B."/>
        </authorList>
    </citation>
    <scope>NUCLEOTIDE SEQUENCE [LARGE SCALE GENOMIC DNA]</scope>
    <source>
        <strain evidence="2 3">NPDC046838</strain>
    </source>
</reference>
<evidence type="ECO:0000256" key="1">
    <source>
        <dbReference type="SAM" id="MobiDB-lite"/>
    </source>
</evidence>
<dbReference type="RefSeq" id="WP_359354705.1">
    <property type="nucleotide sequence ID" value="NZ_JBEYXV010000017.1"/>
</dbReference>
<proteinExistence type="predicted"/>
<sequence>MEAVGAIVALLFVLFLVLGVYATVKAVRAAKRGVDRTIMEARRTVEDTTLRARSFAQVGSAGELAQLRLSLRTSMRATQDVLQAGAAEDASLKETLELFDRLSVHGHELDDELRRLERDPDKAALADRLPELRERTEQIKKAADSLRWSARDRARRFANDDLDSLSTQIDMEAGALRHWTTEPSSTDRPPAAWPEPEPEGGKGAEQTWSEPSDSARKAAQEPTRPAITPPTARAPYPWEKKAKPESTT</sequence>